<sequence>MNTEMEIDFTLPNSRLNSDPNIELPYGWSYDWDRFDASDCLYPCIHGCIATNTVFEGVYSVQRGEIFIMYRTGSHLAVITTSGDPAQYYIYNFDTTMFIRFTETYPTLEAFLEKARLWVGDDAQINVVTPFQIMDHDPKSRDLNELYEQWDKALDSFELLDFQLQAYAGTFPNIRLSNLSRYFDNYRYFW</sequence>
<comment type="caution">
    <text evidence="1">The sequence shown here is derived from an EMBL/GenBank/DDBJ whole genome shotgun (WGS) entry which is preliminary data.</text>
</comment>
<keyword evidence="2" id="KW-1185">Reference proteome</keyword>
<dbReference type="EMBL" id="JAUEPU010000087">
    <property type="protein sequence ID" value="KAK0479458.1"/>
    <property type="molecule type" value="Genomic_DNA"/>
</dbReference>
<evidence type="ECO:0000313" key="1">
    <source>
        <dbReference type="EMBL" id="KAK0479458.1"/>
    </source>
</evidence>
<dbReference type="Proteomes" id="UP001175228">
    <property type="component" value="Unassembled WGS sequence"/>
</dbReference>
<name>A0AA39UAN8_9AGAR</name>
<evidence type="ECO:0000313" key="2">
    <source>
        <dbReference type="Proteomes" id="UP001175228"/>
    </source>
</evidence>
<dbReference type="AlphaFoldDB" id="A0AA39UAN8"/>
<gene>
    <name evidence="1" type="ORF">EDD18DRAFT_1440681</name>
</gene>
<protein>
    <submittedName>
        <fullName evidence="1">Uncharacterized protein</fullName>
    </submittedName>
</protein>
<reference evidence="1" key="1">
    <citation type="submission" date="2023-06" db="EMBL/GenBank/DDBJ databases">
        <authorList>
            <consortium name="Lawrence Berkeley National Laboratory"/>
            <person name="Ahrendt S."/>
            <person name="Sahu N."/>
            <person name="Indic B."/>
            <person name="Wong-Bajracharya J."/>
            <person name="Merenyi Z."/>
            <person name="Ke H.-M."/>
            <person name="Monk M."/>
            <person name="Kocsube S."/>
            <person name="Drula E."/>
            <person name="Lipzen A."/>
            <person name="Balint B."/>
            <person name="Henrissat B."/>
            <person name="Andreopoulos B."/>
            <person name="Martin F.M."/>
            <person name="Harder C.B."/>
            <person name="Rigling D."/>
            <person name="Ford K.L."/>
            <person name="Foster G.D."/>
            <person name="Pangilinan J."/>
            <person name="Papanicolaou A."/>
            <person name="Barry K."/>
            <person name="LaButti K."/>
            <person name="Viragh M."/>
            <person name="Koriabine M."/>
            <person name="Yan M."/>
            <person name="Riley R."/>
            <person name="Champramary S."/>
            <person name="Plett K.L."/>
            <person name="Tsai I.J."/>
            <person name="Slot J."/>
            <person name="Sipos G."/>
            <person name="Plett J."/>
            <person name="Nagy L.G."/>
            <person name="Grigoriev I.V."/>
        </authorList>
    </citation>
    <scope>NUCLEOTIDE SEQUENCE</scope>
    <source>
        <strain evidence="1">HWK02</strain>
    </source>
</reference>
<organism evidence="1 2">
    <name type="scientific">Armillaria luteobubalina</name>
    <dbReference type="NCBI Taxonomy" id="153913"/>
    <lineage>
        <taxon>Eukaryota</taxon>
        <taxon>Fungi</taxon>
        <taxon>Dikarya</taxon>
        <taxon>Basidiomycota</taxon>
        <taxon>Agaricomycotina</taxon>
        <taxon>Agaricomycetes</taxon>
        <taxon>Agaricomycetidae</taxon>
        <taxon>Agaricales</taxon>
        <taxon>Marasmiineae</taxon>
        <taxon>Physalacriaceae</taxon>
        <taxon>Armillaria</taxon>
    </lineage>
</organism>
<accession>A0AA39UAN8</accession>
<proteinExistence type="predicted"/>